<comment type="caution">
    <text evidence="2">The sequence shown here is derived from an EMBL/GenBank/DDBJ whole genome shotgun (WGS) entry which is preliminary data.</text>
</comment>
<dbReference type="EMBL" id="JBHSPA010000094">
    <property type="protein sequence ID" value="MFC5833586.1"/>
    <property type="molecule type" value="Genomic_DNA"/>
</dbReference>
<evidence type="ECO:0000313" key="2">
    <source>
        <dbReference type="EMBL" id="MFC5833586.1"/>
    </source>
</evidence>
<reference evidence="3" key="1">
    <citation type="journal article" date="2019" name="Int. J. Syst. Evol. Microbiol.">
        <title>The Global Catalogue of Microorganisms (GCM) 10K type strain sequencing project: providing services to taxonomists for standard genome sequencing and annotation.</title>
        <authorList>
            <consortium name="The Broad Institute Genomics Platform"/>
            <consortium name="The Broad Institute Genome Sequencing Center for Infectious Disease"/>
            <person name="Wu L."/>
            <person name="Ma J."/>
        </authorList>
    </citation>
    <scope>NUCLEOTIDE SEQUENCE [LARGE SCALE GENOMIC DNA]</scope>
    <source>
        <strain evidence="3">CCUG 53903</strain>
    </source>
</reference>
<evidence type="ECO:0000256" key="1">
    <source>
        <dbReference type="SAM" id="MobiDB-lite"/>
    </source>
</evidence>
<dbReference type="Proteomes" id="UP001596058">
    <property type="component" value="Unassembled WGS sequence"/>
</dbReference>
<protein>
    <submittedName>
        <fullName evidence="2">Uncharacterized protein</fullName>
    </submittedName>
</protein>
<sequence>MSANTTAPATTAAPARIAPATPPVPMIPVPVRLGVPRPRHGGPYRRLDSRIGSLTDASTSARLPDAAEAGSCARTSRSAP</sequence>
<feature type="region of interest" description="Disordered" evidence="1">
    <location>
        <begin position="1"/>
        <end position="80"/>
    </location>
</feature>
<dbReference type="RefSeq" id="WP_379523011.1">
    <property type="nucleotide sequence ID" value="NZ_JBHSPA010000094.1"/>
</dbReference>
<organism evidence="2 3">
    <name type="scientific">Nonomuraea insulae</name>
    <dbReference type="NCBI Taxonomy" id="1616787"/>
    <lineage>
        <taxon>Bacteria</taxon>
        <taxon>Bacillati</taxon>
        <taxon>Actinomycetota</taxon>
        <taxon>Actinomycetes</taxon>
        <taxon>Streptosporangiales</taxon>
        <taxon>Streptosporangiaceae</taxon>
        <taxon>Nonomuraea</taxon>
    </lineage>
</organism>
<feature type="compositionally biased region" description="Low complexity" evidence="1">
    <location>
        <begin position="1"/>
        <end position="19"/>
    </location>
</feature>
<evidence type="ECO:0000313" key="3">
    <source>
        <dbReference type="Proteomes" id="UP001596058"/>
    </source>
</evidence>
<name>A0ABW1D950_9ACTN</name>
<keyword evidence="3" id="KW-1185">Reference proteome</keyword>
<accession>A0ABW1D950</accession>
<proteinExistence type="predicted"/>
<gene>
    <name evidence="2" type="ORF">ACFPZ3_57915</name>
</gene>